<accession>A0ACB7PFI4</accession>
<keyword evidence="2" id="KW-1185">Reference proteome</keyword>
<dbReference type="Proteomes" id="UP000724584">
    <property type="component" value="Unassembled WGS sequence"/>
</dbReference>
<dbReference type="EMBL" id="JAGIZQ010000003">
    <property type="protein sequence ID" value="KAH6637079.1"/>
    <property type="molecule type" value="Genomic_DNA"/>
</dbReference>
<protein>
    <submittedName>
        <fullName evidence="1">Uncharacterized protein</fullName>
    </submittedName>
</protein>
<evidence type="ECO:0000313" key="2">
    <source>
        <dbReference type="Proteomes" id="UP000724584"/>
    </source>
</evidence>
<gene>
    <name evidence="1" type="ORF">F5144DRAFT_569600</name>
</gene>
<sequence length="89" mass="10024">MIGGRRVCGMKCRAKLGLRVPGFDDFIFGLLIIDVTFCRVQVLVIANWVSCLLERMFYLFPCFAVTPTTVGLLSRKTTNIFLMTTWPSG</sequence>
<reference evidence="1 2" key="1">
    <citation type="journal article" date="2021" name="Nat. Commun.">
        <title>Genetic determinants of endophytism in the Arabidopsis root mycobiome.</title>
        <authorList>
            <person name="Mesny F."/>
            <person name="Miyauchi S."/>
            <person name="Thiergart T."/>
            <person name="Pickel B."/>
            <person name="Atanasova L."/>
            <person name="Karlsson M."/>
            <person name="Huettel B."/>
            <person name="Barry K.W."/>
            <person name="Haridas S."/>
            <person name="Chen C."/>
            <person name="Bauer D."/>
            <person name="Andreopoulos W."/>
            <person name="Pangilinan J."/>
            <person name="LaButti K."/>
            <person name="Riley R."/>
            <person name="Lipzen A."/>
            <person name="Clum A."/>
            <person name="Drula E."/>
            <person name="Henrissat B."/>
            <person name="Kohler A."/>
            <person name="Grigoriev I.V."/>
            <person name="Martin F.M."/>
            <person name="Hacquard S."/>
        </authorList>
    </citation>
    <scope>NUCLEOTIDE SEQUENCE [LARGE SCALE GENOMIC DNA]</scope>
    <source>
        <strain evidence="1 2">MPI-SDFR-AT-0079</strain>
    </source>
</reference>
<proteinExistence type="predicted"/>
<comment type="caution">
    <text evidence="1">The sequence shown here is derived from an EMBL/GenBank/DDBJ whole genome shotgun (WGS) entry which is preliminary data.</text>
</comment>
<name>A0ACB7PFI4_9PEZI</name>
<organism evidence="1 2">
    <name type="scientific">Chaetomium tenue</name>
    <dbReference type="NCBI Taxonomy" id="1854479"/>
    <lineage>
        <taxon>Eukaryota</taxon>
        <taxon>Fungi</taxon>
        <taxon>Dikarya</taxon>
        <taxon>Ascomycota</taxon>
        <taxon>Pezizomycotina</taxon>
        <taxon>Sordariomycetes</taxon>
        <taxon>Sordariomycetidae</taxon>
        <taxon>Sordariales</taxon>
        <taxon>Chaetomiaceae</taxon>
        <taxon>Chaetomium</taxon>
    </lineage>
</organism>
<evidence type="ECO:0000313" key="1">
    <source>
        <dbReference type="EMBL" id="KAH6637079.1"/>
    </source>
</evidence>